<dbReference type="EMBL" id="GBRH01250378">
    <property type="protein sequence ID" value="JAD47517.1"/>
    <property type="molecule type" value="Transcribed_RNA"/>
</dbReference>
<proteinExistence type="predicted"/>
<name>A0A0A9AKA4_ARUDO</name>
<sequence length="26" mass="3116">MSLRCGAPINLKKQKKQEMYISNRYD</sequence>
<reference evidence="1" key="1">
    <citation type="submission" date="2014-09" db="EMBL/GenBank/DDBJ databases">
        <authorList>
            <person name="Magalhaes I.L.F."/>
            <person name="Oliveira U."/>
            <person name="Santos F.R."/>
            <person name="Vidigal T.H.D.A."/>
            <person name="Brescovit A.D."/>
            <person name="Santos A.J."/>
        </authorList>
    </citation>
    <scope>NUCLEOTIDE SEQUENCE</scope>
    <source>
        <tissue evidence="1">Shoot tissue taken approximately 20 cm above the soil surface</tissue>
    </source>
</reference>
<organism evidence="1">
    <name type="scientific">Arundo donax</name>
    <name type="common">Giant reed</name>
    <name type="synonym">Donax arundinaceus</name>
    <dbReference type="NCBI Taxonomy" id="35708"/>
    <lineage>
        <taxon>Eukaryota</taxon>
        <taxon>Viridiplantae</taxon>
        <taxon>Streptophyta</taxon>
        <taxon>Embryophyta</taxon>
        <taxon>Tracheophyta</taxon>
        <taxon>Spermatophyta</taxon>
        <taxon>Magnoliopsida</taxon>
        <taxon>Liliopsida</taxon>
        <taxon>Poales</taxon>
        <taxon>Poaceae</taxon>
        <taxon>PACMAD clade</taxon>
        <taxon>Arundinoideae</taxon>
        <taxon>Arundineae</taxon>
        <taxon>Arundo</taxon>
    </lineage>
</organism>
<protein>
    <submittedName>
        <fullName evidence="1">Uncharacterized protein</fullName>
    </submittedName>
</protein>
<reference evidence="1" key="2">
    <citation type="journal article" date="2015" name="Data Brief">
        <title>Shoot transcriptome of the giant reed, Arundo donax.</title>
        <authorList>
            <person name="Barrero R.A."/>
            <person name="Guerrero F.D."/>
            <person name="Moolhuijzen P."/>
            <person name="Goolsby J.A."/>
            <person name="Tidwell J."/>
            <person name="Bellgard S.E."/>
            <person name="Bellgard M.I."/>
        </authorList>
    </citation>
    <scope>NUCLEOTIDE SEQUENCE</scope>
    <source>
        <tissue evidence="1">Shoot tissue taken approximately 20 cm above the soil surface</tissue>
    </source>
</reference>
<accession>A0A0A9AKA4</accession>
<evidence type="ECO:0000313" key="1">
    <source>
        <dbReference type="EMBL" id="JAD47517.1"/>
    </source>
</evidence>
<dbReference type="AlphaFoldDB" id="A0A0A9AKA4"/>